<dbReference type="EMBL" id="VSRR010002511">
    <property type="protein sequence ID" value="MPC31823.1"/>
    <property type="molecule type" value="Genomic_DNA"/>
</dbReference>
<organism evidence="1 2">
    <name type="scientific">Portunus trituberculatus</name>
    <name type="common">Swimming crab</name>
    <name type="synonym">Neptunus trituberculatus</name>
    <dbReference type="NCBI Taxonomy" id="210409"/>
    <lineage>
        <taxon>Eukaryota</taxon>
        <taxon>Metazoa</taxon>
        <taxon>Ecdysozoa</taxon>
        <taxon>Arthropoda</taxon>
        <taxon>Crustacea</taxon>
        <taxon>Multicrustacea</taxon>
        <taxon>Malacostraca</taxon>
        <taxon>Eumalacostraca</taxon>
        <taxon>Eucarida</taxon>
        <taxon>Decapoda</taxon>
        <taxon>Pleocyemata</taxon>
        <taxon>Brachyura</taxon>
        <taxon>Eubrachyura</taxon>
        <taxon>Portunoidea</taxon>
        <taxon>Portunidae</taxon>
        <taxon>Portuninae</taxon>
        <taxon>Portunus</taxon>
    </lineage>
</organism>
<sequence>MLPNCPTAEHWTLNIDIMGIEESGPLCERLEVRRVLSLPVVKEGRAHLSHERPERSLFLDFNSMVVGNEVVM</sequence>
<keyword evidence="2" id="KW-1185">Reference proteome</keyword>
<reference evidence="1 2" key="1">
    <citation type="submission" date="2019-05" db="EMBL/GenBank/DDBJ databases">
        <title>Another draft genome of Portunus trituberculatus and its Hox gene families provides insights of decapod evolution.</title>
        <authorList>
            <person name="Jeong J.-H."/>
            <person name="Song I."/>
            <person name="Kim S."/>
            <person name="Choi T."/>
            <person name="Kim D."/>
            <person name="Ryu S."/>
            <person name="Kim W."/>
        </authorList>
    </citation>
    <scope>NUCLEOTIDE SEQUENCE [LARGE SCALE GENOMIC DNA]</scope>
    <source>
        <tissue evidence="1">Muscle</tissue>
    </source>
</reference>
<gene>
    <name evidence="1" type="ORF">E2C01_025123</name>
</gene>
<dbReference type="Proteomes" id="UP000324222">
    <property type="component" value="Unassembled WGS sequence"/>
</dbReference>
<protein>
    <submittedName>
        <fullName evidence="1">Uncharacterized protein</fullName>
    </submittedName>
</protein>
<comment type="caution">
    <text evidence="1">The sequence shown here is derived from an EMBL/GenBank/DDBJ whole genome shotgun (WGS) entry which is preliminary data.</text>
</comment>
<name>A0A5B7EFP5_PORTR</name>
<accession>A0A5B7EFP5</accession>
<dbReference type="AlphaFoldDB" id="A0A5B7EFP5"/>
<evidence type="ECO:0000313" key="2">
    <source>
        <dbReference type="Proteomes" id="UP000324222"/>
    </source>
</evidence>
<evidence type="ECO:0000313" key="1">
    <source>
        <dbReference type="EMBL" id="MPC31823.1"/>
    </source>
</evidence>
<proteinExistence type="predicted"/>